<feature type="chain" id="PRO_5040843916" description="Permuted papain-like amidase YaeF/Yiix C92 family enzyme" evidence="1">
    <location>
        <begin position="28"/>
        <end position="200"/>
    </location>
</feature>
<sequence>MKFVKSILVSALLFSMFLAYGPSSAEAAKVKGFDYKPGDVLITKSYSSYKLVGHAGIVLPDGKNVLFTSTSNNKKPYVWSISKWLDHYDTTKVVRHKSTAVAGKAAKNAYDNYWKTGAKYKNSTYKVSTDPTNRKYLYCSEIVWQAYYYGAGVDYQMKMWNQGTSRYIYVRPSIVKPYFYVDTELQKHNGFSTVKKINWN</sequence>
<evidence type="ECO:0000313" key="2">
    <source>
        <dbReference type="EMBL" id="MCK6255574.1"/>
    </source>
</evidence>
<evidence type="ECO:0000313" key="3">
    <source>
        <dbReference type="Proteomes" id="UP001139011"/>
    </source>
</evidence>
<gene>
    <name evidence="2" type="ORF">LCY76_02910</name>
</gene>
<proteinExistence type="predicted"/>
<name>A0A9X1X7W2_9BACL</name>
<keyword evidence="1" id="KW-0732">Signal</keyword>
<dbReference type="Gene3D" id="3.90.1720.10">
    <property type="entry name" value="endopeptidase domain like (from Nostoc punctiforme)"/>
    <property type="match status" value="1"/>
</dbReference>
<dbReference type="RefSeq" id="WP_248251389.1">
    <property type="nucleotide sequence ID" value="NZ_JAIWJX010000002.1"/>
</dbReference>
<evidence type="ECO:0000256" key="1">
    <source>
        <dbReference type="SAM" id="SignalP"/>
    </source>
</evidence>
<feature type="signal peptide" evidence="1">
    <location>
        <begin position="1"/>
        <end position="27"/>
    </location>
</feature>
<evidence type="ECO:0008006" key="4">
    <source>
        <dbReference type="Google" id="ProtNLM"/>
    </source>
</evidence>
<dbReference type="AlphaFoldDB" id="A0A9X1X7W2"/>
<comment type="caution">
    <text evidence="2">The sequence shown here is derived from an EMBL/GenBank/DDBJ whole genome shotgun (WGS) entry which is preliminary data.</text>
</comment>
<protein>
    <recommendedName>
        <fullName evidence="4">Permuted papain-like amidase YaeF/Yiix C92 family enzyme</fullName>
    </recommendedName>
</protein>
<dbReference type="SUPFAM" id="SSF54001">
    <property type="entry name" value="Cysteine proteinases"/>
    <property type="match status" value="1"/>
</dbReference>
<dbReference type="EMBL" id="JAIWJX010000002">
    <property type="protein sequence ID" value="MCK6255574.1"/>
    <property type="molecule type" value="Genomic_DNA"/>
</dbReference>
<accession>A0A9X1X7W2</accession>
<dbReference type="InterPro" id="IPR038765">
    <property type="entry name" value="Papain-like_cys_pep_sf"/>
</dbReference>
<dbReference type="Proteomes" id="UP001139011">
    <property type="component" value="Unassembled WGS sequence"/>
</dbReference>
<reference evidence="2" key="1">
    <citation type="submission" date="2021-09" db="EMBL/GenBank/DDBJ databases">
        <title>Genome analysis of Fictibacillus sp. KIGAM418 isolated from marine sediment.</title>
        <authorList>
            <person name="Seo M.-J."/>
            <person name="Cho E.-S."/>
            <person name="Hwang C.Y."/>
        </authorList>
    </citation>
    <scope>NUCLEOTIDE SEQUENCE</scope>
    <source>
        <strain evidence="2">KIGAM418</strain>
    </source>
</reference>
<keyword evidence="3" id="KW-1185">Reference proteome</keyword>
<organism evidence="2 3">
    <name type="scientific">Fictibacillus marinisediminis</name>
    <dbReference type="NCBI Taxonomy" id="2878389"/>
    <lineage>
        <taxon>Bacteria</taxon>
        <taxon>Bacillati</taxon>
        <taxon>Bacillota</taxon>
        <taxon>Bacilli</taxon>
        <taxon>Bacillales</taxon>
        <taxon>Fictibacillaceae</taxon>
        <taxon>Fictibacillus</taxon>
    </lineage>
</organism>